<dbReference type="Proteomes" id="UP000515152">
    <property type="component" value="Chromosome 21"/>
</dbReference>
<evidence type="ECO:0000256" key="5">
    <source>
        <dbReference type="ARBA" id="ARBA00023125"/>
    </source>
</evidence>
<dbReference type="Pfam" id="PF16019">
    <property type="entry name" value="CSRNP_N"/>
    <property type="match status" value="1"/>
</dbReference>
<keyword evidence="4" id="KW-0805">Transcription regulation</keyword>
<keyword evidence="3" id="KW-0053">Apoptosis</keyword>
<evidence type="ECO:0000256" key="7">
    <source>
        <dbReference type="ARBA" id="ARBA00023163"/>
    </source>
</evidence>
<dbReference type="GO" id="GO:0043565">
    <property type="term" value="F:sequence-specific DNA binding"/>
    <property type="evidence" value="ECO:0007669"/>
    <property type="project" value="TreeGrafter"/>
</dbReference>
<comment type="subcellular location">
    <subcellularLocation>
        <location evidence="1">Nucleus</location>
    </subcellularLocation>
</comment>
<keyword evidence="5" id="KW-0238">DNA-binding</keyword>
<feature type="region of interest" description="Disordered" evidence="9">
    <location>
        <begin position="474"/>
        <end position="495"/>
    </location>
</feature>
<sequence>MSGILKRKFSEEEGSSPCSLLPEFDDVSASDSGNSNDSVNAPTTQLMPSSILKRGKRMRVRGVSFQGVTVYYFSRRQGFTSVPTQGGSSLGMSPRHSWIRRFTLGEFAREQERSHRNMLRDHLKEEKLNAIKLKLAKHGILETDEAAAALALDDIREEEIDVASAEVDEYFFLQPLSIRKRRALLRSSGVRRIDGQERHVLRTIRVSRKECGCQCRGCCRPETCACSLAGIKCQVDRMSFPCGCSKDGCGNSAGRVEFNPARVRTHFLHTLMKLELEQQQHSLYLAAGNGYHGDIPLAQSQHESDRTLMEAPGMHLDPANEIESCLRESDEEDCDDYEDEEEEDEDDEEDEEETEEDEEEESEQDEDEDGSSLLSGLSDSSTHSLAGSDLEEDDDEDDDEERRRWEDRENRMTRATPSVSLPSVSLASTMAFPSLPSFSEALREAEATDLSSYYSSPSAQYYPMDSYTSASTLHTSAYSSPSNHTDPSYSTPTHTAPNYTNSGYSLAIINPSYTVLNNTVNSSMSSHTQDSLYTGAEYTDSNHALSDYTSTNHGSGHQNQNHFNHYGSFSSATTASPDGSTKLCGTRNMNSVPSLDSFSIITDSYKDLSQSQVQNGHHPYLLSNGEHSTAICSVTNEKNNYPATEEFKGSLKKDVQVEFQNFLNNNSQELPVENGSHVGNQDLKVDLKQQ</sequence>
<name>A0A6P8ERV5_CLUHA</name>
<dbReference type="PANTHER" id="PTHR13580">
    <property type="entry name" value="TGF-BETA INDUCED APOPTOSIS PROTEIN"/>
    <property type="match status" value="1"/>
</dbReference>
<feature type="region of interest" description="Disordered" evidence="9">
    <location>
        <begin position="326"/>
        <end position="422"/>
    </location>
</feature>
<accession>A0A6P8ERV5</accession>
<evidence type="ECO:0000256" key="8">
    <source>
        <dbReference type="ARBA" id="ARBA00023242"/>
    </source>
</evidence>
<evidence type="ECO:0000256" key="2">
    <source>
        <dbReference type="ARBA" id="ARBA00008548"/>
    </source>
</evidence>
<dbReference type="RefSeq" id="XP_031414749.1">
    <property type="nucleotide sequence ID" value="XM_031558889.2"/>
</dbReference>
<feature type="compositionally biased region" description="Polar residues" evidence="9">
    <location>
        <begin position="29"/>
        <end position="44"/>
    </location>
</feature>
<feature type="region of interest" description="Disordered" evidence="9">
    <location>
        <begin position="545"/>
        <end position="570"/>
    </location>
</feature>
<proteinExistence type="inferred from homology"/>
<evidence type="ECO:0000256" key="3">
    <source>
        <dbReference type="ARBA" id="ARBA00022703"/>
    </source>
</evidence>
<feature type="domain" description="Cysteine/serine-rich nuclear protein N-terminal" evidence="10">
    <location>
        <begin position="61"/>
        <end position="278"/>
    </location>
</feature>
<dbReference type="GO" id="GO:0005634">
    <property type="term" value="C:nucleus"/>
    <property type="evidence" value="ECO:0007669"/>
    <property type="project" value="UniProtKB-SubCell"/>
</dbReference>
<evidence type="ECO:0000256" key="9">
    <source>
        <dbReference type="SAM" id="MobiDB-lite"/>
    </source>
</evidence>
<organism evidence="11 12">
    <name type="scientific">Clupea harengus</name>
    <name type="common">Atlantic herring</name>
    <dbReference type="NCBI Taxonomy" id="7950"/>
    <lineage>
        <taxon>Eukaryota</taxon>
        <taxon>Metazoa</taxon>
        <taxon>Chordata</taxon>
        <taxon>Craniata</taxon>
        <taxon>Vertebrata</taxon>
        <taxon>Euteleostomi</taxon>
        <taxon>Actinopterygii</taxon>
        <taxon>Neopterygii</taxon>
        <taxon>Teleostei</taxon>
        <taxon>Clupei</taxon>
        <taxon>Clupeiformes</taxon>
        <taxon>Clupeoidei</taxon>
        <taxon>Clupeidae</taxon>
        <taxon>Clupea</taxon>
    </lineage>
</organism>
<evidence type="ECO:0000256" key="4">
    <source>
        <dbReference type="ARBA" id="ARBA00023015"/>
    </source>
</evidence>
<dbReference type="GeneID" id="105911945"/>
<feature type="compositionally biased region" description="Basic and acidic residues" evidence="9">
    <location>
        <begin position="401"/>
        <end position="412"/>
    </location>
</feature>
<keyword evidence="6" id="KW-0010">Activator</keyword>
<gene>
    <name evidence="12" type="primary">LOC105911945</name>
</gene>
<dbReference type="AlphaFoldDB" id="A0A6P8ERV5"/>
<evidence type="ECO:0000313" key="11">
    <source>
        <dbReference type="Proteomes" id="UP000515152"/>
    </source>
</evidence>
<dbReference type="PRINTS" id="PR02031">
    <property type="entry name" value="CYSSERRICHNP"/>
</dbReference>
<keyword evidence="7" id="KW-0804">Transcription</keyword>
<evidence type="ECO:0000256" key="1">
    <source>
        <dbReference type="ARBA" id="ARBA00004123"/>
    </source>
</evidence>
<dbReference type="GO" id="GO:0000981">
    <property type="term" value="F:DNA-binding transcription factor activity, RNA polymerase II-specific"/>
    <property type="evidence" value="ECO:0007669"/>
    <property type="project" value="TreeGrafter"/>
</dbReference>
<evidence type="ECO:0000256" key="6">
    <source>
        <dbReference type="ARBA" id="ARBA00023159"/>
    </source>
</evidence>
<feature type="compositionally biased region" description="Low complexity" evidence="9">
    <location>
        <begin position="371"/>
        <end position="385"/>
    </location>
</feature>
<dbReference type="PANTHER" id="PTHR13580:SF13">
    <property type="entry name" value="CYSTEINE_SERINE-RICH NUCLEAR PROTEIN 3"/>
    <property type="match status" value="1"/>
</dbReference>
<dbReference type="InterPro" id="IPR031972">
    <property type="entry name" value="CSRNP_N"/>
</dbReference>
<feature type="region of interest" description="Disordered" evidence="9">
    <location>
        <begin position="1"/>
        <end position="44"/>
    </location>
</feature>
<dbReference type="GO" id="GO:0006915">
    <property type="term" value="P:apoptotic process"/>
    <property type="evidence" value="ECO:0007669"/>
    <property type="project" value="UniProtKB-KW"/>
</dbReference>
<protein>
    <submittedName>
        <fullName evidence="12">Cysteine/serine-rich nuclear protein 3-like</fullName>
    </submittedName>
</protein>
<evidence type="ECO:0000313" key="12">
    <source>
        <dbReference type="RefSeq" id="XP_031414749.1"/>
    </source>
</evidence>
<dbReference type="KEGG" id="char:105911945"/>
<reference evidence="12" key="1">
    <citation type="submission" date="2025-08" db="UniProtKB">
        <authorList>
            <consortium name="RefSeq"/>
        </authorList>
    </citation>
    <scope>IDENTIFICATION</scope>
</reference>
<feature type="region of interest" description="Disordered" evidence="9">
    <location>
        <begin position="667"/>
        <end position="690"/>
    </location>
</feature>
<keyword evidence="8" id="KW-0539">Nucleus</keyword>
<dbReference type="InterPro" id="IPR023260">
    <property type="entry name" value="Cys/Ser-rich_nuc_prot"/>
</dbReference>
<dbReference type="OrthoDB" id="5946974at2759"/>
<feature type="compositionally biased region" description="Acidic residues" evidence="9">
    <location>
        <begin position="329"/>
        <end position="370"/>
    </location>
</feature>
<comment type="similarity">
    <text evidence="2">Belongs to the AXUD1 family.</text>
</comment>
<keyword evidence="11" id="KW-1185">Reference proteome</keyword>
<feature type="compositionally biased region" description="Acidic residues" evidence="9">
    <location>
        <begin position="389"/>
        <end position="400"/>
    </location>
</feature>
<evidence type="ECO:0000259" key="10">
    <source>
        <dbReference type="Pfam" id="PF16019"/>
    </source>
</evidence>